<sequence length="48" mass="5299">MQEQNIMTREDAAKYGLRPILGFSSTKQLRQVYAEDAARNGKAKGGAQ</sequence>
<gene>
    <name evidence="1" type="ORF">GL267_12100</name>
</gene>
<dbReference type="RefSeq" id="WP_163098550.1">
    <property type="nucleotide sequence ID" value="NZ_CP127523.1"/>
</dbReference>
<proteinExistence type="predicted"/>
<dbReference type="EMBL" id="WNJL01000037">
    <property type="protein sequence ID" value="NDU43346.1"/>
    <property type="molecule type" value="Genomic_DNA"/>
</dbReference>
<name>A0A845U7F3_9PROT</name>
<reference evidence="1" key="1">
    <citation type="submission" date="2019-11" db="EMBL/GenBank/DDBJ databases">
        <title>Acidithiobacillus ferrianus sp. nov.: a facultatively anaerobic and extremely acidophilic chemolithoautotroph.</title>
        <authorList>
            <person name="Norris P.R."/>
            <person name="Falagan C."/>
            <person name="Moya-Beltran A."/>
            <person name="Castro M."/>
            <person name="Quatrini R."/>
            <person name="Johnson D.B."/>
        </authorList>
    </citation>
    <scope>NUCLEOTIDE SEQUENCE [LARGE SCALE GENOMIC DNA]</scope>
    <source>
        <strain evidence="1">MG</strain>
    </source>
</reference>
<dbReference type="AlphaFoldDB" id="A0A845U7F3"/>
<organism evidence="1">
    <name type="scientific">Acidithiobacillus ferrianus</name>
    <dbReference type="NCBI Taxonomy" id="2678518"/>
    <lineage>
        <taxon>Bacteria</taxon>
        <taxon>Pseudomonadati</taxon>
        <taxon>Pseudomonadota</taxon>
        <taxon>Acidithiobacillia</taxon>
        <taxon>Acidithiobacillales</taxon>
        <taxon>Acidithiobacillaceae</taxon>
        <taxon>Acidithiobacillus</taxon>
    </lineage>
</organism>
<comment type="caution">
    <text evidence="1">The sequence shown here is derived from an EMBL/GenBank/DDBJ whole genome shotgun (WGS) entry which is preliminary data.</text>
</comment>
<protein>
    <submittedName>
        <fullName evidence="1">Uncharacterized protein</fullName>
    </submittedName>
</protein>
<accession>A0A845U7F3</accession>
<evidence type="ECO:0000313" key="1">
    <source>
        <dbReference type="EMBL" id="NDU43346.1"/>
    </source>
</evidence>